<reference evidence="1 2" key="1">
    <citation type="submission" date="2019-04" db="EMBL/GenBank/DDBJ databases">
        <title>Comparative genomics and transcriptomics to analyze fruiting body development in filamentous ascomycetes.</title>
        <authorList>
            <consortium name="DOE Joint Genome Institute"/>
            <person name="Lutkenhaus R."/>
            <person name="Traeger S."/>
            <person name="Breuer J."/>
            <person name="Kuo A."/>
            <person name="Lipzen A."/>
            <person name="Pangilinan J."/>
            <person name="Dilworth D."/>
            <person name="Sandor L."/>
            <person name="Poggeler S."/>
            <person name="Barry K."/>
            <person name="Grigoriev I.V."/>
            <person name="Nowrousian M."/>
        </authorList>
    </citation>
    <scope>NUCLEOTIDE SEQUENCE [LARGE SCALE GENOMIC DNA]</scope>
    <source>
        <strain evidence="1 2">CBS 389.68</strain>
    </source>
</reference>
<accession>A0A4S2MZX6</accession>
<dbReference type="EMBL" id="ML220115">
    <property type="protein sequence ID" value="TGZ82378.1"/>
    <property type="molecule type" value="Genomic_DNA"/>
</dbReference>
<dbReference type="AlphaFoldDB" id="A0A4S2MZX6"/>
<dbReference type="InParanoid" id="A0A4S2MZX6"/>
<organism evidence="1 2">
    <name type="scientific">Ascodesmis nigricans</name>
    <dbReference type="NCBI Taxonomy" id="341454"/>
    <lineage>
        <taxon>Eukaryota</taxon>
        <taxon>Fungi</taxon>
        <taxon>Dikarya</taxon>
        <taxon>Ascomycota</taxon>
        <taxon>Pezizomycotina</taxon>
        <taxon>Pezizomycetes</taxon>
        <taxon>Pezizales</taxon>
        <taxon>Ascodesmidaceae</taxon>
        <taxon>Ascodesmis</taxon>
    </lineage>
</organism>
<keyword evidence="2" id="KW-1185">Reference proteome</keyword>
<sequence>MTLMPNCNEWQQGEGAVVGRADTESWWFRRGGRGIRRRSLFAAHGSNHPSSGHHHHPGTAREKFLRTGSLFRCHSLLAHLLFLSPLFAVSQSYYACSFYSSFSYPSIIHRSLLPSSHPPPHPPPIATSSPSAECSTQPFSLDWAAKICLAFTYLASPAIRRTTYILLHLHQEALGVLCLSLPRSVLP</sequence>
<proteinExistence type="predicted"/>
<evidence type="ECO:0000313" key="1">
    <source>
        <dbReference type="EMBL" id="TGZ82378.1"/>
    </source>
</evidence>
<evidence type="ECO:0000313" key="2">
    <source>
        <dbReference type="Proteomes" id="UP000298138"/>
    </source>
</evidence>
<dbReference type="Proteomes" id="UP000298138">
    <property type="component" value="Unassembled WGS sequence"/>
</dbReference>
<name>A0A4S2MZX6_9PEZI</name>
<protein>
    <submittedName>
        <fullName evidence="1">Uncharacterized protein</fullName>
    </submittedName>
</protein>
<gene>
    <name evidence="1" type="ORF">EX30DRAFT_183660</name>
</gene>